<feature type="transmembrane region" description="Helical" evidence="2">
    <location>
        <begin position="35"/>
        <end position="55"/>
    </location>
</feature>
<dbReference type="InterPro" id="IPR019277">
    <property type="entry name" value="DUF2304"/>
</dbReference>
<accession>A0ABS7S8M9</accession>
<gene>
    <name evidence="3" type="ORF">KCQ71_09910</name>
</gene>
<proteinExistence type="predicted"/>
<evidence type="ECO:0000313" key="4">
    <source>
        <dbReference type="Proteomes" id="UP000826651"/>
    </source>
</evidence>
<dbReference type="Proteomes" id="UP000826651">
    <property type="component" value="Unassembled WGS sequence"/>
</dbReference>
<feature type="transmembrane region" description="Helical" evidence="2">
    <location>
        <begin position="67"/>
        <end position="84"/>
    </location>
</feature>
<feature type="compositionally biased region" description="Pro residues" evidence="1">
    <location>
        <begin position="124"/>
        <end position="136"/>
    </location>
</feature>
<keyword evidence="4" id="KW-1185">Reference proteome</keyword>
<protein>
    <submittedName>
        <fullName evidence="3">DUF2304 domain-containing protein</fullName>
    </submittedName>
</protein>
<evidence type="ECO:0000313" key="3">
    <source>
        <dbReference type="EMBL" id="MBZ2196467.1"/>
    </source>
</evidence>
<dbReference type="Pfam" id="PF10066">
    <property type="entry name" value="DUF2304"/>
    <property type="match status" value="1"/>
</dbReference>
<keyword evidence="2" id="KW-1133">Transmembrane helix</keyword>
<keyword evidence="2" id="KW-0472">Membrane</keyword>
<organism evidence="3 4">
    <name type="scientific">Occultella gossypii</name>
    <dbReference type="NCBI Taxonomy" id="2800820"/>
    <lineage>
        <taxon>Bacteria</taxon>
        <taxon>Bacillati</taxon>
        <taxon>Actinomycetota</taxon>
        <taxon>Actinomycetes</taxon>
        <taxon>Micrococcales</taxon>
        <taxon>Ruaniaceae</taxon>
        <taxon>Occultella</taxon>
    </lineage>
</organism>
<evidence type="ECO:0000256" key="2">
    <source>
        <dbReference type="SAM" id="Phobius"/>
    </source>
</evidence>
<dbReference type="EMBL" id="JAGSHT010000010">
    <property type="protein sequence ID" value="MBZ2196467.1"/>
    <property type="molecule type" value="Genomic_DNA"/>
</dbReference>
<keyword evidence="2" id="KW-0812">Transmembrane</keyword>
<comment type="caution">
    <text evidence="3">The sequence shown here is derived from an EMBL/GenBank/DDBJ whole genome shotgun (WGS) entry which is preliminary data.</text>
</comment>
<reference evidence="3 4" key="1">
    <citation type="submission" date="2021-04" db="EMBL/GenBank/DDBJ databases">
        <title>Ruania sp. nov., isolated from sandy soil of mangrove forest.</title>
        <authorList>
            <person name="Ge X."/>
            <person name="Huang R."/>
            <person name="Liu W."/>
        </authorList>
    </citation>
    <scope>NUCLEOTIDE SEQUENCE [LARGE SCALE GENOMIC DNA]</scope>
    <source>
        <strain evidence="3 4">N2-46</strain>
    </source>
</reference>
<sequence>MWIQLILLVGVAVVAVTLTRSTADARHQAVRRVLLVGFVLVAASAILYPTFLSQLARLVGVGRGTDLVLYALVIAFLSYVATMYRRMKMMDRQVTALTREIALAKVRLEQAGYPTGPTETIDSAPPPALEPAPGPTPTGTDPAERRP</sequence>
<feature type="region of interest" description="Disordered" evidence="1">
    <location>
        <begin position="113"/>
        <end position="147"/>
    </location>
</feature>
<name>A0ABS7S8M9_9MICO</name>
<feature type="transmembrane region" description="Helical" evidence="2">
    <location>
        <begin position="6"/>
        <end position="23"/>
    </location>
</feature>
<evidence type="ECO:0000256" key="1">
    <source>
        <dbReference type="SAM" id="MobiDB-lite"/>
    </source>
</evidence>